<gene>
    <name evidence="4" type="ORF">FJM51_05960</name>
</gene>
<evidence type="ECO:0000313" key="4">
    <source>
        <dbReference type="EMBL" id="TPE52716.1"/>
    </source>
</evidence>
<keyword evidence="2" id="KW-0456">Lyase</keyword>
<organism evidence="4 5">
    <name type="scientific">Amaricoccus solimangrovi</name>
    <dbReference type="NCBI Taxonomy" id="2589815"/>
    <lineage>
        <taxon>Bacteria</taxon>
        <taxon>Pseudomonadati</taxon>
        <taxon>Pseudomonadota</taxon>
        <taxon>Alphaproteobacteria</taxon>
        <taxon>Rhodobacterales</taxon>
        <taxon>Paracoccaceae</taxon>
        <taxon>Amaricoccus</taxon>
    </lineage>
</organism>
<evidence type="ECO:0000256" key="1">
    <source>
        <dbReference type="ARBA" id="ARBA00005323"/>
    </source>
</evidence>
<dbReference type="AlphaFoldDB" id="A0A501X0V9"/>
<dbReference type="PANTHER" id="PTHR28004:SF2">
    <property type="entry name" value="D-SERINE DEHYDRATASE"/>
    <property type="match status" value="1"/>
</dbReference>
<dbReference type="InterPro" id="IPR051466">
    <property type="entry name" value="D-amino_acid_metab_enzyme"/>
</dbReference>
<feature type="domain" description="D-serine dehydratase-like" evidence="3">
    <location>
        <begin position="251"/>
        <end position="358"/>
    </location>
</feature>
<proteinExistence type="inferred from homology"/>
<dbReference type="Gene3D" id="2.40.37.20">
    <property type="entry name" value="D-serine dehydratase-like domain"/>
    <property type="match status" value="1"/>
</dbReference>
<dbReference type="GO" id="GO:0008721">
    <property type="term" value="F:D-serine ammonia-lyase activity"/>
    <property type="evidence" value="ECO:0007669"/>
    <property type="project" value="TreeGrafter"/>
</dbReference>
<keyword evidence="5" id="KW-1185">Reference proteome</keyword>
<evidence type="ECO:0000313" key="5">
    <source>
        <dbReference type="Proteomes" id="UP000319255"/>
    </source>
</evidence>
<dbReference type="GO" id="GO:0036088">
    <property type="term" value="P:D-serine catabolic process"/>
    <property type="evidence" value="ECO:0007669"/>
    <property type="project" value="TreeGrafter"/>
</dbReference>
<sequence>MIPTLATAPTPCLVLDEARMNRNIARLHARLEGTGVVFRPHLKTAKCIEVARRLMTSPAGPAMVSTLREAEEFAAAGVVDLTYGVGIAPDKLDRVAAIRAGGCDLAVLIDSVEQAEALTRRGDCIPALIEIDCDGHRSGVVPEDAARLLAIARALPPGGPRGVLTHGGESYNARSAAALRAAAEGERLAVVRAAAILREAGFACPVVSAGSTPTFLAAESFEGLTEFRAGVSVFFDLFQAGVGVCGPEEIALSVLTEVIGHQSAKGWTITDAGWMAMSRDRGTASQAVDQGYGVVLDIAGRPLGETIVIAANQEHGIVAARPGSGAPAPAPPIGARLRVLPNHACATAAQYDRYLVVGAETGEIIAEWPRFGGW</sequence>
<evidence type="ECO:0000256" key="2">
    <source>
        <dbReference type="ARBA" id="ARBA00023239"/>
    </source>
</evidence>
<dbReference type="InterPro" id="IPR042208">
    <property type="entry name" value="D-ser_dehydrat-like_sf"/>
</dbReference>
<dbReference type="Gene3D" id="3.20.20.10">
    <property type="entry name" value="Alanine racemase"/>
    <property type="match status" value="1"/>
</dbReference>
<accession>A0A501X0V9</accession>
<protein>
    <submittedName>
        <fullName evidence="4">DSD1 family PLP-dependent enzyme</fullName>
    </submittedName>
</protein>
<dbReference type="RefSeq" id="WP_140453198.1">
    <property type="nucleotide sequence ID" value="NZ_VFRP01000003.1"/>
</dbReference>
<dbReference type="SMART" id="SM01119">
    <property type="entry name" value="D-ser_dehydrat"/>
    <property type="match status" value="1"/>
</dbReference>
<dbReference type="EMBL" id="VFRP01000003">
    <property type="protein sequence ID" value="TPE52716.1"/>
    <property type="molecule type" value="Genomic_DNA"/>
</dbReference>
<dbReference type="PANTHER" id="PTHR28004">
    <property type="entry name" value="ZGC:162816-RELATED"/>
    <property type="match status" value="1"/>
</dbReference>
<name>A0A501X0V9_9RHOB</name>
<evidence type="ECO:0000259" key="3">
    <source>
        <dbReference type="SMART" id="SM01119"/>
    </source>
</evidence>
<comment type="similarity">
    <text evidence="1">Belongs to the DSD1 family.</text>
</comment>
<dbReference type="SUPFAM" id="SSF51419">
    <property type="entry name" value="PLP-binding barrel"/>
    <property type="match status" value="1"/>
</dbReference>
<dbReference type="InterPro" id="IPR001608">
    <property type="entry name" value="Ala_racemase_N"/>
</dbReference>
<dbReference type="Pfam" id="PF14031">
    <property type="entry name" value="D-ser_dehydrat"/>
    <property type="match status" value="1"/>
</dbReference>
<dbReference type="Proteomes" id="UP000319255">
    <property type="component" value="Unassembled WGS sequence"/>
</dbReference>
<dbReference type="Pfam" id="PF01168">
    <property type="entry name" value="Ala_racemase_N"/>
    <property type="match status" value="1"/>
</dbReference>
<dbReference type="InterPro" id="IPR026956">
    <property type="entry name" value="D-ser_dehydrat-like_dom"/>
</dbReference>
<comment type="caution">
    <text evidence="4">The sequence shown here is derived from an EMBL/GenBank/DDBJ whole genome shotgun (WGS) entry which is preliminary data.</text>
</comment>
<reference evidence="4 5" key="1">
    <citation type="submission" date="2019-06" db="EMBL/GenBank/DDBJ databases">
        <title>A novel bacterium of genus Amaricoccus, isolated from marine sediment.</title>
        <authorList>
            <person name="Huang H."/>
            <person name="Mo K."/>
            <person name="Hu Y."/>
        </authorList>
    </citation>
    <scope>NUCLEOTIDE SEQUENCE [LARGE SCALE GENOMIC DNA]</scope>
    <source>
        <strain evidence="4 5">HB172011</strain>
    </source>
</reference>
<dbReference type="OrthoDB" id="9772497at2"/>
<dbReference type="InterPro" id="IPR029066">
    <property type="entry name" value="PLP-binding_barrel"/>
</dbReference>